<name>A0ABY4G2C1_9BACT</name>
<evidence type="ECO:0000256" key="1">
    <source>
        <dbReference type="ARBA" id="ARBA00022630"/>
    </source>
</evidence>
<dbReference type="InterPro" id="IPR029039">
    <property type="entry name" value="Flavoprotein-like_sf"/>
</dbReference>
<evidence type="ECO:0000259" key="3">
    <source>
        <dbReference type="Pfam" id="PF03358"/>
    </source>
</evidence>
<feature type="domain" description="NADPH-dependent FMN reductase-like" evidence="3">
    <location>
        <begin position="3"/>
        <end position="115"/>
    </location>
</feature>
<evidence type="ECO:0000256" key="2">
    <source>
        <dbReference type="ARBA" id="ARBA00022643"/>
    </source>
</evidence>
<keyword evidence="1" id="KW-0285">Flavoprotein</keyword>
<gene>
    <name evidence="4" type="ORF">MUN86_15815</name>
</gene>
<dbReference type="SUPFAM" id="SSF52218">
    <property type="entry name" value="Flavoproteins"/>
    <property type="match status" value="1"/>
</dbReference>
<dbReference type="Gene3D" id="3.40.50.360">
    <property type="match status" value="1"/>
</dbReference>
<accession>A0ABY4G2C1</accession>
<reference evidence="4" key="1">
    <citation type="submission" date="2022-04" db="EMBL/GenBank/DDBJ databases">
        <title>Hymenobacter sp. isolated from the air.</title>
        <authorList>
            <person name="Won M."/>
            <person name="Lee C.-M."/>
            <person name="Woen H.-Y."/>
            <person name="Kwon S.-W."/>
        </authorList>
    </citation>
    <scope>NUCLEOTIDE SEQUENCE</scope>
    <source>
        <strain evidence="4">5420S-77</strain>
    </source>
</reference>
<keyword evidence="5" id="KW-1185">Reference proteome</keyword>
<dbReference type="PANTHER" id="PTHR43278:SF4">
    <property type="entry name" value="NAD(P)H-DEPENDENT FMN-CONTAINING OXIDOREDUCTASE YWQN-RELATED"/>
    <property type="match status" value="1"/>
</dbReference>
<dbReference type="InterPro" id="IPR051796">
    <property type="entry name" value="ISF_SsuE-like"/>
</dbReference>
<dbReference type="Proteomes" id="UP000830401">
    <property type="component" value="Chromosome"/>
</dbReference>
<dbReference type="InterPro" id="IPR005025">
    <property type="entry name" value="FMN_Rdtase-like_dom"/>
</dbReference>
<evidence type="ECO:0000313" key="5">
    <source>
        <dbReference type="Proteomes" id="UP000830401"/>
    </source>
</evidence>
<protein>
    <submittedName>
        <fullName evidence="4">NAD(P)H-dependent oxidoreductase</fullName>
    </submittedName>
</protein>
<dbReference type="EMBL" id="CP095061">
    <property type="protein sequence ID" value="UOQ65024.1"/>
    <property type="molecule type" value="Genomic_DNA"/>
</dbReference>
<proteinExistence type="predicted"/>
<dbReference type="PANTHER" id="PTHR43278">
    <property type="entry name" value="NAD(P)H-DEPENDENT FMN-CONTAINING OXIDOREDUCTASE YWQN-RELATED"/>
    <property type="match status" value="1"/>
</dbReference>
<keyword evidence="2" id="KW-0288">FMN</keyword>
<dbReference type="Pfam" id="PF03358">
    <property type="entry name" value="FMN_red"/>
    <property type="match status" value="1"/>
</dbReference>
<dbReference type="RefSeq" id="WP_245119034.1">
    <property type="nucleotide sequence ID" value="NZ_CP095061.1"/>
</dbReference>
<evidence type="ECO:0000313" key="4">
    <source>
        <dbReference type="EMBL" id="UOQ65024.1"/>
    </source>
</evidence>
<sequence>MPLVVLGSARQAGDTQHLVERVLADIPHTLVNLLDWPVAPYNYQNDYPSDDTFPQLAELMIGHQVLVFATPVYWYSMSGVMKQFFDRFTNLTDIHKQLGRQLAGKHAFLLAVGSDKELPEGFEVPFRRTVEYFKMTFSGTLYQSLKQPFPEETAHQFAQQLRDLR</sequence>
<organism evidence="4 5">
    <name type="scientific">Hymenobacter volaticus</name>
    <dbReference type="NCBI Taxonomy" id="2932254"/>
    <lineage>
        <taxon>Bacteria</taxon>
        <taxon>Pseudomonadati</taxon>
        <taxon>Bacteroidota</taxon>
        <taxon>Cytophagia</taxon>
        <taxon>Cytophagales</taxon>
        <taxon>Hymenobacteraceae</taxon>
        <taxon>Hymenobacter</taxon>
    </lineage>
</organism>